<dbReference type="InterPro" id="IPR016162">
    <property type="entry name" value="Ald_DH_N"/>
</dbReference>
<comment type="similarity">
    <text evidence="1">Belongs to the aldehyde dehydrogenase family.</text>
</comment>
<keyword evidence="2" id="KW-0560">Oxidoreductase</keyword>
<dbReference type="Gene3D" id="3.40.605.10">
    <property type="entry name" value="Aldehyde Dehydrogenase, Chain A, domain 1"/>
    <property type="match status" value="1"/>
</dbReference>
<keyword evidence="5" id="KW-1185">Reference proteome</keyword>
<evidence type="ECO:0000259" key="3">
    <source>
        <dbReference type="Pfam" id="PF00171"/>
    </source>
</evidence>
<dbReference type="GO" id="GO:0016620">
    <property type="term" value="F:oxidoreductase activity, acting on the aldehyde or oxo group of donors, NAD or NADP as acceptor"/>
    <property type="evidence" value="ECO:0007669"/>
    <property type="project" value="InterPro"/>
</dbReference>
<dbReference type="InterPro" id="IPR016163">
    <property type="entry name" value="Ald_DH_C"/>
</dbReference>
<dbReference type="Gene3D" id="3.40.309.10">
    <property type="entry name" value="Aldehyde Dehydrogenase, Chain A, domain 2"/>
    <property type="match status" value="1"/>
</dbReference>
<dbReference type="OrthoDB" id="6882680at2"/>
<accession>A0A3M8F769</accession>
<dbReference type="RefSeq" id="WP_043462398.1">
    <property type="nucleotide sequence ID" value="NZ_CP134822.1"/>
</dbReference>
<organism evidence="4 5">
    <name type="scientific">Streptomyces xinghaiensis</name>
    <dbReference type="NCBI Taxonomy" id="1038928"/>
    <lineage>
        <taxon>Bacteria</taxon>
        <taxon>Bacillati</taxon>
        <taxon>Actinomycetota</taxon>
        <taxon>Actinomycetes</taxon>
        <taxon>Kitasatosporales</taxon>
        <taxon>Streptomycetaceae</taxon>
        <taxon>Streptomyces</taxon>
    </lineage>
</organism>
<dbReference type="Pfam" id="PF00171">
    <property type="entry name" value="Aldedh"/>
    <property type="match status" value="1"/>
</dbReference>
<evidence type="ECO:0000313" key="4">
    <source>
        <dbReference type="EMBL" id="RKM91981.1"/>
    </source>
</evidence>
<proteinExistence type="inferred from homology"/>
<dbReference type="Proteomes" id="UP000028058">
    <property type="component" value="Unassembled WGS sequence"/>
</dbReference>
<gene>
    <name evidence="4" type="ORF">SFRA_026415</name>
</gene>
<dbReference type="SUPFAM" id="SSF53720">
    <property type="entry name" value="ALDH-like"/>
    <property type="match status" value="1"/>
</dbReference>
<dbReference type="PANTHER" id="PTHR42804:SF1">
    <property type="entry name" value="ALDEHYDE DEHYDROGENASE-RELATED"/>
    <property type="match status" value="1"/>
</dbReference>
<evidence type="ECO:0000256" key="1">
    <source>
        <dbReference type="ARBA" id="ARBA00009986"/>
    </source>
</evidence>
<dbReference type="InterPro" id="IPR016161">
    <property type="entry name" value="Ald_DH/histidinol_DH"/>
</dbReference>
<comment type="caution">
    <text evidence="4">The sequence shown here is derived from an EMBL/GenBank/DDBJ whole genome shotgun (WGS) entry which is preliminary data.</text>
</comment>
<protein>
    <submittedName>
        <fullName evidence="4">Aldehyde dehydrogenase family protein</fullName>
    </submittedName>
</protein>
<sequence>MTPQATPADPAVFTSRNPADPSDIVIEFPGCGEEAVIQAAQRARQAQAEWLGAGVAARSEALCKAADAIERAADEMTGLVIREVGKPLAEARAELAHTVSIWRYYSQVLHEPSGALHEPAAGPGILLTRRRPLGTAGLITPWNFPLAIPSSKAAPALAAGNAVILKPAPEATACALHLAEALRDVLPDGLLRVVPGGPRVGEALVHLADVVSFTGSTAVGKAVVRTATACGTPVQAEMGGQNAAIVLPDADIPQAAAHIAAAIAGYAGQKYTATSQVIAVGSAREPLRDALAERLGAMPAADPGSASTICGPVISLAARHRVAEMRMSALAAGARLLAGGADGHTAPRSGWYVNPTLLEAVPDGHELLQDVVFGPIAVLQEANGLDQAVHLANAGRQGLVTSLHTTDLESALYGSDHLETSVVGVNAPTTGVDYFPLSLGGREGFGHGPDEEGRAALDFYTSQQTISLLPGGSER</sequence>
<reference evidence="4 5" key="1">
    <citation type="journal article" date="2014" name="Genome Announc.">
        <title>Draft Genome Sequence of Streptomyces fradiae ATCC 19609, a Strain Highly Sensitive to Antibiotics.</title>
        <authorList>
            <person name="Bekker O.B."/>
            <person name="Klimina K.M."/>
            <person name="Vatlin A.A."/>
            <person name="Zakharevich N.V."/>
            <person name="Kasianov A.S."/>
            <person name="Danilenko V.N."/>
        </authorList>
    </citation>
    <scope>NUCLEOTIDE SEQUENCE [LARGE SCALE GENOMIC DNA]</scope>
    <source>
        <strain evidence="4 5">ATCC 19609</strain>
    </source>
</reference>
<evidence type="ECO:0000256" key="2">
    <source>
        <dbReference type="ARBA" id="ARBA00023002"/>
    </source>
</evidence>
<dbReference type="PANTHER" id="PTHR42804">
    <property type="entry name" value="ALDEHYDE DEHYDROGENASE"/>
    <property type="match status" value="1"/>
</dbReference>
<dbReference type="InterPro" id="IPR015590">
    <property type="entry name" value="Aldehyde_DH_dom"/>
</dbReference>
<dbReference type="AlphaFoldDB" id="A0A3M8F769"/>
<name>A0A3M8F769_9ACTN</name>
<evidence type="ECO:0000313" key="5">
    <source>
        <dbReference type="Proteomes" id="UP000028058"/>
    </source>
</evidence>
<dbReference type="EMBL" id="JNAD02000015">
    <property type="protein sequence ID" value="RKM91981.1"/>
    <property type="molecule type" value="Genomic_DNA"/>
</dbReference>
<feature type="domain" description="Aldehyde dehydrogenase" evidence="3">
    <location>
        <begin position="13"/>
        <end position="466"/>
    </location>
</feature>